<evidence type="ECO:0000313" key="2">
    <source>
        <dbReference type="Proteomes" id="UP000828390"/>
    </source>
</evidence>
<dbReference type="AlphaFoldDB" id="A0A9D4KF34"/>
<gene>
    <name evidence="1" type="ORF">DPMN_111784</name>
</gene>
<reference evidence="1" key="1">
    <citation type="journal article" date="2019" name="bioRxiv">
        <title>The Genome of the Zebra Mussel, Dreissena polymorpha: A Resource for Invasive Species Research.</title>
        <authorList>
            <person name="McCartney M.A."/>
            <person name="Auch B."/>
            <person name="Kono T."/>
            <person name="Mallez S."/>
            <person name="Zhang Y."/>
            <person name="Obille A."/>
            <person name="Becker A."/>
            <person name="Abrahante J.E."/>
            <person name="Garbe J."/>
            <person name="Badalamenti J.P."/>
            <person name="Herman A."/>
            <person name="Mangelson H."/>
            <person name="Liachko I."/>
            <person name="Sullivan S."/>
            <person name="Sone E.D."/>
            <person name="Koren S."/>
            <person name="Silverstein K.A.T."/>
            <person name="Beckman K.B."/>
            <person name="Gohl D.M."/>
        </authorList>
    </citation>
    <scope>NUCLEOTIDE SEQUENCE</scope>
    <source>
        <strain evidence="1">Duluth1</strain>
        <tissue evidence="1">Whole animal</tissue>
    </source>
</reference>
<keyword evidence="2" id="KW-1185">Reference proteome</keyword>
<accession>A0A9D4KF34</accession>
<evidence type="ECO:0000313" key="1">
    <source>
        <dbReference type="EMBL" id="KAH3838375.1"/>
    </source>
</evidence>
<comment type="caution">
    <text evidence="1">The sequence shown here is derived from an EMBL/GenBank/DDBJ whole genome shotgun (WGS) entry which is preliminary data.</text>
</comment>
<organism evidence="1 2">
    <name type="scientific">Dreissena polymorpha</name>
    <name type="common">Zebra mussel</name>
    <name type="synonym">Mytilus polymorpha</name>
    <dbReference type="NCBI Taxonomy" id="45954"/>
    <lineage>
        <taxon>Eukaryota</taxon>
        <taxon>Metazoa</taxon>
        <taxon>Spiralia</taxon>
        <taxon>Lophotrochozoa</taxon>
        <taxon>Mollusca</taxon>
        <taxon>Bivalvia</taxon>
        <taxon>Autobranchia</taxon>
        <taxon>Heteroconchia</taxon>
        <taxon>Euheterodonta</taxon>
        <taxon>Imparidentia</taxon>
        <taxon>Neoheterodontei</taxon>
        <taxon>Myida</taxon>
        <taxon>Dreissenoidea</taxon>
        <taxon>Dreissenidae</taxon>
        <taxon>Dreissena</taxon>
    </lineage>
</organism>
<reference evidence="1" key="2">
    <citation type="submission" date="2020-11" db="EMBL/GenBank/DDBJ databases">
        <authorList>
            <person name="McCartney M.A."/>
            <person name="Auch B."/>
            <person name="Kono T."/>
            <person name="Mallez S."/>
            <person name="Becker A."/>
            <person name="Gohl D.M."/>
            <person name="Silverstein K.A.T."/>
            <person name="Koren S."/>
            <person name="Bechman K.B."/>
            <person name="Herman A."/>
            <person name="Abrahante J.E."/>
            <person name="Garbe J."/>
        </authorList>
    </citation>
    <scope>NUCLEOTIDE SEQUENCE</scope>
    <source>
        <strain evidence="1">Duluth1</strain>
        <tissue evidence="1">Whole animal</tissue>
    </source>
</reference>
<dbReference type="Proteomes" id="UP000828390">
    <property type="component" value="Unassembled WGS sequence"/>
</dbReference>
<sequence>MTPPAAKAYLFMVNNHEPLTSDHDQCERPSADHQLIDNSLVMCWSTAQREFLLQMLYSYCVF</sequence>
<name>A0A9D4KF34_DREPO</name>
<proteinExistence type="predicted"/>
<protein>
    <submittedName>
        <fullName evidence="1">Uncharacterized protein</fullName>
    </submittedName>
</protein>
<dbReference type="EMBL" id="JAIWYP010000004">
    <property type="protein sequence ID" value="KAH3838375.1"/>
    <property type="molecule type" value="Genomic_DNA"/>
</dbReference>